<feature type="chain" id="PRO_5046968625" description="tRNA (Guanine-N1)-methyltransferase" evidence="3">
    <location>
        <begin position="20"/>
        <end position="197"/>
    </location>
</feature>
<keyword evidence="2" id="KW-0812">Transmembrane</keyword>
<accession>A0ABP8R6F7</accession>
<evidence type="ECO:0000256" key="1">
    <source>
        <dbReference type="SAM" id="Coils"/>
    </source>
</evidence>
<organism evidence="4 5">
    <name type="scientific">Sphingobacterium thermophilum</name>
    <dbReference type="NCBI Taxonomy" id="768534"/>
    <lineage>
        <taxon>Bacteria</taxon>
        <taxon>Pseudomonadati</taxon>
        <taxon>Bacteroidota</taxon>
        <taxon>Sphingobacteriia</taxon>
        <taxon>Sphingobacteriales</taxon>
        <taxon>Sphingobacteriaceae</taxon>
        <taxon>Sphingobacterium</taxon>
    </lineage>
</organism>
<keyword evidence="1" id="KW-0175">Coiled coil</keyword>
<dbReference type="Gene3D" id="1.20.58.60">
    <property type="match status" value="1"/>
</dbReference>
<reference evidence="5" key="1">
    <citation type="journal article" date="2019" name="Int. J. Syst. Evol. Microbiol.">
        <title>The Global Catalogue of Microorganisms (GCM) 10K type strain sequencing project: providing services to taxonomists for standard genome sequencing and annotation.</title>
        <authorList>
            <consortium name="The Broad Institute Genomics Platform"/>
            <consortium name="The Broad Institute Genome Sequencing Center for Infectious Disease"/>
            <person name="Wu L."/>
            <person name="Ma J."/>
        </authorList>
    </citation>
    <scope>NUCLEOTIDE SEQUENCE [LARGE SCALE GENOMIC DNA]</scope>
    <source>
        <strain evidence="5">JCM 17858</strain>
    </source>
</reference>
<sequence length="197" mass="22600">MLKASLTSILLFFCFNSFAQLTLQQKLQTDIPLNTQFQLLLSQSRSQDADFKIIRKSNIEIIQRNVNDSIARYTKEITALKKNSSSSSQQVEILQDSVKALSQSLAEEQKKTDSISFLGNNFSKSAYHTMVWSIIIVLAILSFALLTVYRKAKVDAVEHQKTVDELQNEFQAYKKKAMETEQKLKRQLLDEQLKRDS</sequence>
<feature type="signal peptide" evidence="3">
    <location>
        <begin position="1"/>
        <end position="19"/>
    </location>
</feature>
<name>A0ABP8R6F7_9SPHI</name>
<keyword evidence="3" id="KW-0732">Signal</keyword>
<proteinExistence type="predicted"/>
<evidence type="ECO:0000256" key="2">
    <source>
        <dbReference type="SAM" id="Phobius"/>
    </source>
</evidence>
<keyword evidence="5" id="KW-1185">Reference proteome</keyword>
<feature type="coiled-coil region" evidence="1">
    <location>
        <begin position="149"/>
        <end position="183"/>
    </location>
</feature>
<evidence type="ECO:0000313" key="5">
    <source>
        <dbReference type="Proteomes" id="UP001500394"/>
    </source>
</evidence>
<protein>
    <recommendedName>
        <fullName evidence="6">tRNA (Guanine-N1)-methyltransferase</fullName>
    </recommendedName>
</protein>
<evidence type="ECO:0008006" key="6">
    <source>
        <dbReference type="Google" id="ProtNLM"/>
    </source>
</evidence>
<dbReference type="EMBL" id="BAABGR010000035">
    <property type="protein sequence ID" value="GAA4519320.1"/>
    <property type="molecule type" value="Genomic_DNA"/>
</dbReference>
<keyword evidence="2" id="KW-1133">Transmembrane helix</keyword>
<dbReference type="Proteomes" id="UP001500394">
    <property type="component" value="Unassembled WGS sequence"/>
</dbReference>
<evidence type="ECO:0000313" key="4">
    <source>
        <dbReference type="EMBL" id="GAA4519320.1"/>
    </source>
</evidence>
<keyword evidence="2" id="KW-0472">Membrane</keyword>
<evidence type="ECO:0000256" key="3">
    <source>
        <dbReference type="SAM" id="SignalP"/>
    </source>
</evidence>
<feature type="transmembrane region" description="Helical" evidence="2">
    <location>
        <begin position="130"/>
        <end position="149"/>
    </location>
</feature>
<gene>
    <name evidence="4" type="ORF">GCM10023173_22070</name>
</gene>
<comment type="caution">
    <text evidence="4">The sequence shown here is derived from an EMBL/GenBank/DDBJ whole genome shotgun (WGS) entry which is preliminary data.</text>
</comment>